<comment type="caution">
    <text evidence="2">The sequence shown here is derived from an EMBL/GenBank/DDBJ whole genome shotgun (WGS) entry which is preliminary data.</text>
</comment>
<keyword evidence="3" id="KW-1185">Reference proteome</keyword>
<dbReference type="EMBL" id="BONW01000028">
    <property type="protein sequence ID" value="GIG90676.1"/>
    <property type="molecule type" value="Genomic_DNA"/>
</dbReference>
<sequence>MSTHRRALGPVTAGALDQALAGVSADRLTSSVTMLAGDAFAGRRVGTPGNDAARGWLAARLADSGTAVHTDPFPVRAVPDIHAAPTARFGTGASAASLSFGSEVSLHLASTDLGTPRRAPLAFAGAGDPTGRWLLVPAGMSLFDAYGHADRAAGLLVARNVDADGWQFTMLAGPNAGPLPILTLSPAAHGRVSDAARTGDGWMSANTPIRRVDVSGANLHARLRHATAGHAEMLLTAHFDGVGDHPGLRQPGAADNASGVAVVVEAARVLAASLPRRVGLSVALLDGEEMGALGSAHHAARLVQTGANPVVINVDGAGRLHEAAAVEAGGPAHRLLAALDQAGRHTGVPLAAGPVASDNRRYAGAGFAAVGIGAGMAGYHSPGDTPQRVEPATLAAITRLVVAAVWIAAGTPTTVRSPIDDAGGREWNRRADG</sequence>
<dbReference type="InterPro" id="IPR045175">
    <property type="entry name" value="M28_fam"/>
</dbReference>
<protein>
    <recommendedName>
        <fullName evidence="1">Peptidase M28 domain-containing protein</fullName>
    </recommendedName>
</protein>
<feature type="domain" description="Peptidase M28" evidence="1">
    <location>
        <begin position="218"/>
        <end position="404"/>
    </location>
</feature>
<dbReference type="PANTHER" id="PTHR12147:SF26">
    <property type="entry name" value="PEPTIDASE M28 DOMAIN-CONTAINING PROTEIN"/>
    <property type="match status" value="1"/>
</dbReference>
<dbReference type="Pfam" id="PF04389">
    <property type="entry name" value="Peptidase_M28"/>
    <property type="match status" value="1"/>
</dbReference>
<evidence type="ECO:0000313" key="3">
    <source>
        <dbReference type="Proteomes" id="UP000646749"/>
    </source>
</evidence>
<evidence type="ECO:0000259" key="1">
    <source>
        <dbReference type="Pfam" id="PF04389"/>
    </source>
</evidence>
<gene>
    <name evidence="2" type="ORF">Pen02_56120</name>
</gene>
<dbReference type="PANTHER" id="PTHR12147">
    <property type="entry name" value="METALLOPEPTIDASE M28 FAMILY MEMBER"/>
    <property type="match status" value="1"/>
</dbReference>
<dbReference type="SUPFAM" id="SSF53187">
    <property type="entry name" value="Zn-dependent exopeptidases"/>
    <property type="match status" value="1"/>
</dbReference>
<reference evidence="2 3" key="1">
    <citation type="submission" date="2021-01" db="EMBL/GenBank/DDBJ databases">
        <title>Whole genome shotgun sequence of Plantactinospora endophytica NBRC 110450.</title>
        <authorList>
            <person name="Komaki H."/>
            <person name="Tamura T."/>
        </authorList>
    </citation>
    <scope>NUCLEOTIDE SEQUENCE [LARGE SCALE GENOMIC DNA]</scope>
    <source>
        <strain evidence="2 3">NBRC 110450</strain>
    </source>
</reference>
<proteinExistence type="predicted"/>
<evidence type="ECO:0000313" key="2">
    <source>
        <dbReference type="EMBL" id="GIG90676.1"/>
    </source>
</evidence>
<dbReference type="Gene3D" id="3.40.630.10">
    <property type="entry name" value="Zn peptidases"/>
    <property type="match status" value="2"/>
</dbReference>
<accession>A0ABQ4E8R9</accession>
<dbReference type="RefSeq" id="WP_203869069.1">
    <property type="nucleotide sequence ID" value="NZ_BONW01000028.1"/>
</dbReference>
<name>A0ABQ4E8R9_9ACTN</name>
<organism evidence="2 3">
    <name type="scientific">Plantactinospora endophytica</name>
    <dbReference type="NCBI Taxonomy" id="673535"/>
    <lineage>
        <taxon>Bacteria</taxon>
        <taxon>Bacillati</taxon>
        <taxon>Actinomycetota</taxon>
        <taxon>Actinomycetes</taxon>
        <taxon>Micromonosporales</taxon>
        <taxon>Micromonosporaceae</taxon>
        <taxon>Plantactinospora</taxon>
    </lineage>
</organism>
<dbReference type="Proteomes" id="UP000646749">
    <property type="component" value="Unassembled WGS sequence"/>
</dbReference>
<dbReference type="InterPro" id="IPR007484">
    <property type="entry name" value="Peptidase_M28"/>
</dbReference>